<name>A0ACB9SDI1_9MYRT</name>
<dbReference type="Proteomes" id="UP001057402">
    <property type="component" value="Chromosome 1"/>
</dbReference>
<evidence type="ECO:0000313" key="1">
    <source>
        <dbReference type="EMBL" id="KAI4389521.1"/>
    </source>
</evidence>
<comment type="caution">
    <text evidence="1">The sequence shown here is derived from an EMBL/GenBank/DDBJ whole genome shotgun (WGS) entry which is preliminary data.</text>
</comment>
<proteinExistence type="predicted"/>
<accession>A0ACB9SDI1</accession>
<dbReference type="EMBL" id="CM042880">
    <property type="protein sequence ID" value="KAI4389521.1"/>
    <property type="molecule type" value="Genomic_DNA"/>
</dbReference>
<sequence length="400" mass="45393">MPRPASFLAPSSPHYCYRPRRHDSWARLLAPLTIWLCVSVVLRYGCYGDRRMVVGPGSSRLIRTSSWFVKHVAVRDVDGKGARAYGFTERPELSHEDSWTVSKYLIVGSYNRKGFNLWLNKGSRIRMQFEAHSSHLSQLEVAMIKGERRYETLKPSFVRSMELDKLAENGQVKRKETEYAIEEDDKYYVRVLNTHSKSIITSVSVNVTSRIYDVKKANSGCSTSNTTCQLKLQFPNTQYVVLTTPANGDLGDWYFELSFIARIVTYIAILGFLVVFVYLLLKYLGVCDIETETFTHDSPVPVQEATASETSPIISIPSKQSIPTYGTNEEDDGASSSSSEDLYDAKLCVICYDEQRNCFFVPCGHCATCYDCAQKIMEGDSRVCPICRRLIHKVRRLFTA</sequence>
<keyword evidence="2" id="KW-1185">Reference proteome</keyword>
<organism evidence="1 2">
    <name type="scientific">Melastoma candidum</name>
    <dbReference type="NCBI Taxonomy" id="119954"/>
    <lineage>
        <taxon>Eukaryota</taxon>
        <taxon>Viridiplantae</taxon>
        <taxon>Streptophyta</taxon>
        <taxon>Embryophyta</taxon>
        <taxon>Tracheophyta</taxon>
        <taxon>Spermatophyta</taxon>
        <taxon>Magnoliopsida</taxon>
        <taxon>eudicotyledons</taxon>
        <taxon>Gunneridae</taxon>
        <taxon>Pentapetalae</taxon>
        <taxon>rosids</taxon>
        <taxon>malvids</taxon>
        <taxon>Myrtales</taxon>
        <taxon>Melastomataceae</taxon>
        <taxon>Melastomatoideae</taxon>
        <taxon>Melastomateae</taxon>
        <taxon>Melastoma</taxon>
    </lineage>
</organism>
<gene>
    <name evidence="1" type="ORF">MLD38_001738</name>
</gene>
<protein>
    <submittedName>
        <fullName evidence="1">Uncharacterized protein</fullName>
    </submittedName>
</protein>
<evidence type="ECO:0000313" key="2">
    <source>
        <dbReference type="Proteomes" id="UP001057402"/>
    </source>
</evidence>
<reference evidence="2" key="1">
    <citation type="journal article" date="2023" name="Front. Plant Sci.">
        <title>Chromosomal-level genome assembly of Melastoma candidum provides insights into trichome evolution.</title>
        <authorList>
            <person name="Zhong Y."/>
            <person name="Wu W."/>
            <person name="Sun C."/>
            <person name="Zou P."/>
            <person name="Liu Y."/>
            <person name="Dai S."/>
            <person name="Zhou R."/>
        </authorList>
    </citation>
    <scope>NUCLEOTIDE SEQUENCE [LARGE SCALE GENOMIC DNA]</scope>
</reference>